<keyword evidence="1" id="KW-0175">Coiled coil</keyword>
<dbReference type="EMBL" id="FOHW01000026">
    <property type="protein sequence ID" value="SET80784.1"/>
    <property type="molecule type" value="Genomic_DNA"/>
</dbReference>
<reference evidence="2 3" key="1">
    <citation type="submission" date="2016-10" db="EMBL/GenBank/DDBJ databases">
        <authorList>
            <person name="de Groot N.N."/>
        </authorList>
    </citation>
    <scope>NUCLEOTIDE SEQUENCE [LARGE SCALE GENOMIC DNA]</scope>
    <source>
        <strain evidence="2 3">DSM 11363</strain>
    </source>
</reference>
<protein>
    <submittedName>
        <fullName evidence="2">Uncharacterized protein</fullName>
    </submittedName>
</protein>
<proteinExistence type="predicted"/>
<dbReference type="Proteomes" id="UP000182332">
    <property type="component" value="Unassembled WGS sequence"/>
</dbReference>
<evidence type="ECO:0000313" key="3">
    <source>
        <dbReference type="Proteomes" id="UP000182332"/>
    </source>
</evidence>
<dbReference type="RefSeq" id="WP_074891537.1">
    <property type="nucleotide sequence ID" value="NZ_FOHW01000026.1"/>
</dbReference>
<dbReference type="AlphaFoldDB" id="A0A1I0HAU6"/>
<evidence type="ECO:0000313" key="2">
    <source>
        <dbReference type="EMBL" id="SET80784.1"/>
    </source>
</evidence>
<accession>A0A1I0HAU6</accession>
<dbReference type="OrthoDB" id="7029265at2"/>
<name>A0A1I0HAU6_9PSED</name>
<sequence>MDAEVETEWPDGFTREEMLEQQSRLLVEECHMLQKELSRYRKNMAKLIGMHADVAIERDTLRARLRKIEVQLSDCQREKSALGNRVAGLESCREQLEAIHKARRDLTRPDAPVLRGDL</sequence>
<organism evidence="2 3">
    <name type="scientific">Pseudomonas graminis</name>
    <dbReference type="NCBI Taxonomy" id="158627"/>
    <lineage>
        <taxon>Bacteria</taxon>
        <taxon>Pseudomonadati</taxon>
        <taxon>Pseudomonadota</taxon>
        <taxon>Gammaproteobacteria</taxon>
        <taxon>Pseudomonadales</taxon>
        <taxon>Pseudomonadaceae</taxon>
        <taxon>Pseudomonas</taxon>
    </lineage>
</organism>
<feature type="coiled-coil region" evidence="1">
    <location>
        <begin position="58"/>
        <end position="85"/>
    </location>
</feature>
<evidence type="ECO:0000256" key="1">
    <source>
        <dbReference type="SAM" id="Coils"/>
    </source>
</evidence>
<gene>
    <name evidence="2" type="ORF">SAMN05216197_12640</name>
</gene>